<organism evidence="1 2">
    <name type="scientific">Caerostris extrusa</name>
    <name type="common">Bark spider</name>
    <name type="synonym">Caerostris bankana</name>
    <dbReference type="NCBI Taxonomy" id="172846"/>
    <lineage>
        <taxon>Eukaryota</taxon>
        <taxon>Metazoa</taxon>
        <taxon>Ecdysozoa</taxon>
        <taxon>Arthropoda</taxon>
        <taxon>Chelicerata</taxon>
        <taxon>Arachnida</taxon>
        <taxon>Araneae</taxon>
        <taxon>Araneomorphae</taxon>
        <taxon>Entelegynae</taxon>
        <taxon>Araneoidea</taxon>
        <taxon>Araneidae</taxon>
        <taxon>Caerostris</taxon>
    </lineage>
</organism>
<dbReference type="AlphaFoldDB" id="A0AAV4VWK0"/>
<dbReference type="EMBL" id="BPLR01015245">
    <property type="protein sequence ID" value="GIY74666.1"/>
    <property type="molecule type" value="Genomic_DNA"/>
</dbReference>
<dbReference type="Proteomes" id="UP001054945">
    <property type="component" value="Unassembled WGS sequence"/>
</dbReference>
<comment type="caution">
    <text evidence="1">The sequence shown here is derived from an EMBL/GenBank/DDBJ whole genome shotgun (WGS) entry which is preliminary data.</text>
</comment>
<evidence type="ECO:0000313" key="1">
    <source>
        <dbReference type="EMBL" id="GIY74666.1"/>
    </source>
</evidence>
<sequence>MLPFTLSWTHGPGAVGLGTKVKPALPQSRCFSAASNETQCACRFFFSAVRFCSILILKTGKTLDSPFYVYHAEAYSSLKSRCDCLLIIDVAMSIFFSLKRIRN</sequence>
<keyword evidence="2" id="KW-1185">Reference proteome</keyword>
<proteinExistence type="predicted"/>
<gene>
    <name evidence="1" type="ORF">CEXT_731081</name>
</gene>
<name>A0AAV4VWK0_CAEEX</name>
<protein>
    <submittedName>
        <fullName evidence="1">Uncharacterized protein</fullName>
    </submittedName>
</protein>
<accession>A0AAV4VWK0</accession>
<evidence type="ECO:0000313" key="2">
    <source>
        <dbReference type="Proteomes" id="UP001054945"/>
    </source>
</evidence>
<reference evidence="1 2" key="1">
    <citation type="submission" date="2021-06" db="EMBL/GenBank/DDBJ databases">
        <title>Caerostris extrusa draft genome.</title>
        <authorList>
            <person name="Kono N."/>
            <person name="Arakawa K."/>
        </authorList>
    </citation>
    <scope>NUCLEOTIDE SEQUENCE [LARGE SCALE GENOMIC DNA]</scope>
</reference>